<evidence type="ECO:0000259" key="9">
    <source>
        <dbReference type="Pfam" id="PF12704"/>
    </source>
</evidence>
<gene>
    <name evidence="10" type="ORF">Acor_47000</name>
</gene>
<comment type="similarity">
    <text evidence="6">Belongs to the ABC-4 integral membrane protein family.</text>
</comment>
<comment type="caution">
    <text evidence="10">The sequence shown here is derived from an EMBL/GenBank/DDBJ whole genome shotgun (WGS) entry which is preliminary data.</text>
</comment>
<reference evidence="10 11" key="1">
    <citation type="submission" date="2019-10" db="EMBL/GenBank/DDBJ databases">
        <title>Whole genome shotgun sequence of Acrocarpospora corrugata NBRC 13972.</title>
        <authorList>
            <person name="Ichikawa N."/>
            <person name="Kimura A."/>
            <person name="Kitahashi Y."/>
            <person name="Komaki H."/>
            <person name="Oguchi A."/>
        </authorList>
    </citation>
    <scope>NUCLEOTIDE SEQUENCE [LARGE SCALE GENOMIC DNA]</scope>
    <source>
        <strain evidence="10 11">NBRC 13972</strain>
    </source>
</reference>
<keyword evidence="4 7" id="KW-1133">Transmembrane helix</keyword>
<evidence type="ECO:0000256" key="2">
    <source>
        <dbReference type="ARBA" id="ARBA00022475"/>
    </source>
</evidence>
<comment type="subcellular location">
    <subcellularLocation>
        <location evidence="1">Cell membrane</location>
        <topology evidence="1">Multi-pass membrane protein</topology>
    </subcellularLocation>
</comment>
<feature type="transmembrane region" description="Helical" evidence="7">
    <location>
        <begin position="369"/>
        <end position="393"/>
    </location>
</feature>
<dbReference type="GO" id="GO:0005886">
    <property type="term" value="C:plasma membrane"/>
    <property type="evidence" value="ECO:0007669"/>
    <property type="project" value="UniProtKB-SubCell"/>
</dbReference>
<evidence type="ECO:0000313" key="10">
    <source>
        <dbReference type="EMBL" id="GES02634.1"/>
    </source>
</evidence>
<protein>
    <recommendedName>
        <fullName evidence="12">ABC3 transporter permease protein domain-containing protein</fullName>
    </recommendedName>
</protein>
<dbReference type="Proteomes" id="UP000334990">
    <property type="component" value="Unassembled WGS sequence"/>
</dbReference>
<dbReference type="InterPro" id="IPR003838">
    <property type="entry name" value="ABC3_permease_C"/>
</dbReference>
<evidence type="ECO:0000256" key="3">
    <source>
        <dbReference type="ARBA" id="ARBA00022692"/>
    </source>
</evidence>
<feature type="transmembrane region" description="Helical" evidence="7">
    <location>
        <begin position="760"/>
        <end position="782"/>
    </location>
</feature>
<evidence type="ECO:0000256" key="1">
    <source>
        <dbReference type="ARBA" id="ARBA00004651"/>
    </source>
</evidence>
<feature type="transmembrane region" description="Helical" evidence="7">
    <location>
        <begin position="439"/>
        <end position="463"/>
    </location>
</feature>
<accession>A0A5M3W1N1</accession>
<evidence type="ECO:0000256" key="5">
    <source>
        <dbReference type="ARBA" id="ARBA00023136"/>
    </source>
</evidence>
<sequence length="799" mass="82192">MRFSRAWLAIAVAPRWRAHVALAVIVAFALATVLAAIAGARRGGSAQERLRAGALPADILVQSQIPDFDWDRVRALPGVAAVAPTVVSALSVQGVRLGWDSAPPADAEIWRSVERPVVLAGRLPDPARADEVVVLPHFLDEYGKGVGDSVVIQLSTPEEVNLIGDTSGTVARHGPRVVARIVGVIRSPYYVDPSGATGTILPSPGLFLRYRENFIGTDGRGGFTIALVRLAGGEAGIPAFRARFAALTARPAVKIENLATTRRQVDRLLGYEAAVLLALGLSVLAAGTLLIGQSTARLVGSSIPALRTLRAPGLTPRQAVAAAALGPALAGAAGAMTGVLGAAAASPWLPIGAAASYEPRPGFDLDWAVLLPGLLGAPIVLALGAAGYAWILFAAARSPRRRTPSVIAAAAGRQGWPVPIQTGLRFALERGRGLDTLPVGSALTGTVAGVLGVLAALTFAAGVADAATNPARYGQTHQLIVFLGFNGQGIPPDRAVAALAADPDVAGIEDRPMSPAVSGHLTLSLYGYAPGRHPVPVGGLLAGRLPATDTEVLLATRTAETLGMGVGDRIPLTGTRGSHEYTVSGVGFVPEGPANNYAEGALATPGGYRALFDAYEIDFLLIALRPGADVTTAAARLGRTSSEALDGARLGFVPFYEPRQLVEIKGISGLPATLGGFLALLALAATGHALTVAVRRRRHEVAVLRALGLTPAQSRWIVLTQAGTLALFGLVAGVPLGLALGRVLWRVVAEGAPLLYVPPTPVGTLLLIAPAALLAAAALAVWPARTAARIRVAAVLRAE</sequence>
<dbReference type="InterPro" id="IPR025857">
    <property type="entry name" value="MacB_PCD"/>
</dbReference>
<dbReference type="AlphaFoldDB" id="A0A5M3W1N1"/>
<feature type="transmembrane region" description="Helical" evidence="7">
    <location>
        <begin position="319"/>
        <end position="349"/>
    </location>
</feature>
<feature type="transmembrane region" description="Helical" evidence="7">
    <location>
        <begin position="716"/>
        <end position="740"/>
    </location>
</feature>
<feature type="transmembrane region" description="Helical" evidence="7">
    <location>
        <begin position="268"/>
        <end position="291"/>
    </location>
</feature>
<dbReference type="RefSeq" id="WP_155338843.1">
    <property type="nucleotide sequence ID" value="NZ_BAAABN010000019.1"/>
</dbReference>
<evidence type="ECO:0000259" key="8">
    <source>
        <dbReference type="Pfam" id="PF02687"/>
    </source>
</evidence>
<evidence type="ECO:0000256" key="4">
    <source>
        <dbReference type="ARBA" id="ARBA00022989"/>
    </source>
</evidence>
<feature type="domain" description="ABC3 transporter permease C-terminal" evidence="8">
    <location>
        <begin position="674"/>
        <end position="786"/>
    </location>
</feature>
<evidence type="ECO:0000256" key="7">
    <source>
        <dbReference type="SAM" id="Phobius"/>
    </source>
</evidence>
<dbReference type="Pfam" id="PF02687">
    <property type="entry name" value="FtsX"/>
    <property type="match status" value="1"/>
</dbReference>
<keyword evidence="2" id="KW-1003">Cell membrane</keyword>
<evidence type="ECO:0000256" key="6">
    <source>
        <dbReference type="ARBA" id="ARBA00038076"/>
    </source>
</evidence>
<dbReference type="PANTHER" id="PTHR30572">
    <property type="entry name" value="MEMBRANE COMPONENT OF TRANSPORTER-RELATED"/>
    <property type="match status" value="1"/>
</dbReference>
<keyword evidence="5 7" id="KW-0472">Membrane</keyword>
<keyword evidence="11" id="KW-1185">Reference proteome</keyword>
<dbReference type="PANTHER" id="PTHR30572:SF4">
    <property type="entry name" value="ABC TRANSPORTER PERMEASE YTRF"/>
    <property type="match status" value="1"/>
</dbReference>
<name>A0A5M3W1N1_9ACTN</name>
<dbReference type="GO" id="GO:0022857">
    <property type="term" value="F:transmembrane transporter activity"/>
    <property type="evidence" value="ECO:0007669"/>
    <property type="project" value="TreeGrafter"/>
</dbReference>
<keyword evidence="3 7" id="KW-0812">Transmembrane</keyword>
<dbReference type="EMBL" id="BLAD01000060">
    <property type="protein sequence ID" value="GES02634.1"/>
    <property type="molecule type" value="Genomic_DNA"/>
</dbReference>
<feature type="transmembrane region" description="Helical" evidence="7">
    <location>
        <begin position="674"/>
        <end position="695"/>
    </location>
</feature>
<evidence type="ECO:0000313" key="11">
    <source>
        <dbReference type="Proteomes" id="UP000334990"/>
    </source>
</evidence>
<evidence type="ECO:0008006" key="12">
    <source>
        <dbReference type="Google" id="ProtNLM"/>
    </source>
</evidence>
<organism evidence="10 11">
    <name type="scientific">Acrocarpospora corrugata</name>
    <dbReference type="NCBI Taxonomy" id="35763"/>
    <lineage>
        <taxon>Bacteria</taxon>
        <taxon>Bacillati</taxon>
        <taxon>Actinomycetota</taxon>
        <taxon>Actinomycetes</taxon>
        <taxon>Streptosporangiales</taxon>
        <taxon>Streptosporangiaceae</taxon>
        <taxon>Acrocarpospora</taxon>
    </lineage>
</organism>
<dbReference type="Pfam" id="PF12704">
    <property type="entry name" value="MacB_PCD"/>
    <property type="match status" value="1"/>
</dbReference>
<proteinExistence type="inferred from homology"/>
<feature type="domain" description="MacB-like periplasmic core" evidence="9">
    <location>
        <begin position="443"/>
        <end position="638"/>
    </location>
</feature>
<dbReference type="InterPro" id="IPR050250">
    <property type="entry name" value="Macrolide_Exporter_MacB"/>
</dbReference>
<dbReference type="OrthoDB" id="3543912at2"/>